<evidence type="ECO:0000256" key="1">
    <source>
        <dbReference type="ARBA" id="ARBA00004651"/>
    </source>
</evidence>
<feature type="transmembrane region" description="Helical" evidence="5">
    <location>
        <begin position="53"/>
        <end position="72"/>
    </location>
</feature>
<dbReference type="InterPro" id="IPR036640">
    <property type="entry name" value="ABC1_TM_sf"/>
</dbReference>
<evidence type="ECO:0000256" key="3">
    <source>
        <dbReference type="ARBA" id="ARBA00022989"/>
    </source>
</evidence>
<evidence type="ECO:0000256" key="5">
    <source>
        <dbReference type="SAM" id="Phobius"/>
    </source>
</evidence>
<reference evidence="7" key="1">
    <citation type="submission" date="2022-08" db="EMBL/GenBank/DDBJ databases">
        <authorList>
            <person name="Wang H."/>
        </authorList>
    </citation>
    <scope>NUCLEOTIDE SEQUENCE</scope>
    <source>
        <strain evidence="7">PS10</strain>
    </source>
</reference>
<feature type="transmembrane region" description="Helical" evidence="5">
    <location>
        <begin position="20"/>
        <end position="41"/>
    </location>
</feature>
<organism evidence="7 8">
    <name type="scientific">Campylobacter gastrosuis</name>
    <dbReference type="NCBI Taxonomy" id="2974576"/>
    <lineage>
        <taxon>Bacteria</taxon>
        <taxon>Pseudomonadati</taxon>
        <taxon>Campylobacterota</taxon>
        <taxon>Epsilonproteobacteria</taxon>
        <taxon>Campylobacterales</taxon>
        <taxon>Campylobacteraceae</taxon>
        <taxon>Campylobacter</taxon>
    </lineage>
</organism>
<dbReference type="SUPFAM" id="SSF90123">
    <property type="entry name" value="ABC transporter transmembrane region"/>
    <property type="match status" value="1"/>
</dbReference>
<accession>A0ABT7HR82</accession>
<keyword evidence="3 5" id="KW-1133">Transmembrane helix</keyword>
<dbReference type="Gene3D" id="1.20.1560.10">
    <property type="entry name" value="ABC transporter type 1, transmembrane domain"/>
    <property type="match status" value="1"/>
</dbReference>
<keyword evidence="2 5" id="KW-0812">Transmembrane</keyword>
<reference evidence="7" key="2">
    <citation type="journal article" date="2023" name="Microorganisms">
        <title>Isolation and Genomic Characteristics of Cat-Borne Campylobacter felis sp. nov. and Sheep-Borne Campylobacter ovis sp. nov.</title>
        <authorList>
            <person name="Wang H."/>
            <person name="Li Y."/>
            <person name="Gu Y."/>
            <person name="Zhou G."/>
            <person name="Chen X."/>
            <person name="Zhang X."/>
            <person name="Shao Z."/>
            <person name="Zhang J."/>
            <person name="Zhang M."/>
        </authorList>
    </citation>
    <scope>NUCLEOTIDE SEQUENCE</scope>
    <source>
        <strain evidence="7">PS10</strain>
    </source>
</reference>
<proteinExistence type="predicted"/>
<feature type="domain" description="ABC transmembrane type-1" evidence="6">
    <location>
        <begin position="9"/>
        <end position="239"/>
    </location>
</feature>
<name>A0ABT7HR82_9BACT</name>
<comment type="caution">
    <text evidence="7">The sequence shown here is derived from an EMBL/GenBank/DDBJ whole genome shotgun (WGS) entry which is preliminary data.</text>
</comment>
<dbReference type="Proteomes" id="UP001173801">
    <property type="component" value="Unassembled WGS sequence"/>
</dbReference>
<evidence type="ECO:0000259" key="6">
    <source>
        <dbReference type="Pfam" id="PF13748"/>
    </source>
</evidence>
<dbReference type="RefSeq" id="WP_284938037.1">
    <property type="nucleotide sequence ID" value="NZ_JANURM010000011.1"/>
</dbReference>
<dbReference type="Pfam" id="PF13748">
    <property type="entry name" value="ABC_membrane_3"/>
    <property type="match status" value="1"/>
</dbReference>
<sequence>MNKNAFYAIKKIATQNYKKLLGTFWLVLAENVLFTLYPLIAGWAINKIISGETLLALSYAIIVLLGWVLGAARRKIDTQVFATIYANLCVKVIMSERKKSTDTSKISARVALSRELISFFEEHLPTLFTTTVSIVGSFCMLLVIEPVVGVASFVGILILWLNLRGFIRANDRLYFRLNNRLEKDVFVIENHDENGTKRHYELTSLFRIAISNKEALGYLIIGIFAFLLFGVAIITLSSQNANAGHIYSVMTYLWTLCISLDDVPRLLQHFSQLKDISSRVSTEISDDL</sequence>
<keyword evidence="8" id="KW-1185">Reference proteome</keyword>
<evidence type="ECO:0000313" key="7">
    <source>
        <dbReference type="EMBL" id="MDL0089380.1"/>
    </source>
</evidence>
<dbReference type="EMBL" id="JANURM010000011">
    <property type="protein sequence ID" value="MDL0089380.1"/>
    <property type="molecule type" value="Genomic_DNA"/>
</dbReference>
<gene>
    <name evidence="7" type="ORF">NYG85_08410</name>
</gene>
<keyword evidence="4 5" id="KW-0472">Membrane</keyword>
<comment type="subcellular location">
    <subcellularLocation>
        <location evidence="1">Cell membrane</location>
        <topology evidence="1">Multi-pass membrane protein</topology>
    </subcellularLocation>
</comment>
<evidence type="ECO:0000313" key="8">
    <source>
        <dbReference type="Proteomes" id="UP001173801"/>
    </source>
</evidence>
<dbReference type="InterPro" id="IPR011527">
    <property type="entry name" value="ABC1_TM_dom"/>
</dbReference>
<feature type="transmembrane region" description="Helical" evidence="5">
    <location>
        <begin position="215"/>
        <end position="236"/>
    </location>
</feature>
<evidence type="ECO:0000256" key="4">
    <source>
        <dbReference type="ARBA" id="ARBA00023136"/>
    </source>
</evidence>
<evidence type="ECO:0000256" key="2">
    <source>
        <dbReference type="ARBA" id="ARBA00022692"/>
    </source>
</evidence>
<protein>
    <submittedName>
        <fullName evidence="7">ABC transporter six-transmembrane domain-containing protein</fullName>
    </submittedName>
</protein>